<dbReference type="AlphaFoldDB" id="A0A4C1X299"/>
<reference evidence="1 2" key="1">
    <citation type="journal article" date="2019" name="Commun. Biol.">
        <title>The bagworm genome reveals a unique fibroin gene that provides high tensile strength.</title>
        <authorList>
            <person name="Kono N."/>
            <person name="Nakamura H."/>
            <person name="Ohtoshi R."/>
            <person name="Tomita M."/>
            <person name="Numata K."/>
            <person name="Arakawa K."/>
        </authorList>
    </citation>
    <scope>NUCLEOTIDE SEQUENCE [LARGE SCALE GENOMIC DNA]</scope>
</reference>
<evidence type="ECO:0000313" key="1">
    <source>
        <dbReference type="EMBL" id="GBP57092.1"/>
    </source>
</evidence>
<name>A0A4C1X299_EUMVA</name>
<dbReference type="EMBL" id="BGZK01000708">
    <property type="protein sequence ID" value="GBP57092.1"/>
    <property type="molecule type" value="Genomic_DNA"/>
</dbReference>
<sequence>MSFSPNLIHLFTFGISSIFPDKAIHYYRKGKHFYAYRGRRDVRTRHRGGTARGREIKADAMTPLERESGLTHAGVHCRVGCRGRADPSITAVTSLRVHNVNMPSCSC</sequence>
<comment type="caution">
    <text evidence="1">The sequence shown here is derived from an EMBL/GenBank/DDBJ whole genome shotgun (WGS) entry which is preliminary data.</text>
</comment>
<keyword evidence="2" id="KW-1185">Reference proteome</keyword>
<protein>
    <submittedName>
        <fullName evidence="1">Uncharacterized protein</fullName>
    </submittedName>
</protein>
<gene>
    <name evidence="1" type="ORF">EVAR_36760_1</name>
</gene>
<dbReference type="Proteomes" id="UP000299102">
    <property type="component" value="Unassembled WGS sequence"/>
</dbReference>
<evidence type="ECO:0000313" key="2">
    <source>
        <dbReference type="Proteomes" id="UP000299102"/>
    </source>
</evidence>
<organism evidence="1 2">
    <name type="scientific">Eumeta variegata</name>
    <name type="common">Bagworm moth</name>
    <name type="synonym">Eumeta japonica</name>
    <dbReference type="NCBI Taxonomy" id="151549"/>
    <lineage>
        <taxon>Eukaryota</taxon>
        <taxon>Metazoa</taxon>
        <taxon>Ecdysozoa</taxon>
        <taxon>Arthropoda</taxon>
        <taxon>Hexapoda</taxon>
        <taxon>Insecta</taxon>
        <taxon>Pterygota</taxon>
        <taxon>Neoptera</taxon>
        <taxon>Endopterygota</taxon>
        <taxon>Lepidoptera</taxon>
        <taxon>Glossata</taxon>
        <taxon>Ditrysia</taxon>
        <taxon>Tineoidea</taxon>
        <taxon>Psychidae</taxon>
        <taxon>Oiketicinae</taxon>
        <taxon>Eumeta</taxon>
    </lineage>
</organism>
<accession>A0A4C1X299</accession>
<proteinExistence type="predicted"/>